<proteinExistence type="predicted"/>
<gene>
    <name evidence="2" type="ORF">C8J55DRAFT_499433</name>
</gene>
<feature type="chain" id="PRO_5040995980" description="Secreted protein" evidence="1">
    <location>
        <begin position="25"/>
        <end position="102"/>
    </location>
</feature>
<organism evidence="2 3">
    <name type="scientific">Lentinula lateritia</name>
    <dbReference type="NCBI Taxonomy" id="40482"/>
    <lineage>
        <taxon>Eukaryota</taxon>
        <taxon>Fungi</taxon>
        <taxon>Dikarya</taxon>
        <taxon>Basidiomycota</taxon>
        <taxon>Agaricomycotina</taxon>
        <taxon>Agaricomycetes</taxon>
        <taxon>Agaricomycetidae</taxon>
        <taxon>Agaricales</taxon>
        <taxon>Marasmiineae</taxon>
        <taxon>Omphalotaceae</taxon>
        <taxon>Lentinula</taxon>
    </lineage>
</organism>
<protein>
    <recommendedName>
        <fullName evidence="4">Secreted protein</fullName>
    </recommendedName>
</protein>
<reference evidence="2" key="1">
    <citation type="submission" date="2022-08" db="EMBL/GenBank/DDBJ databases">
        <authorList>
            <consortium name="DOE Joint Genome Institute"/>
            <person name="Min B."/>
            <person name="Riley R."/>
            <person name="Sierra-Patev S."/>
            <person name="Naranjo-Ortiz M."/>
            <person name="Looney B."/>
            <person name="Konkel Z."/>
            <person name="Slot J.C."/>
            <person name="Sakamoto Y."/>
            <person name="Steenwyk J.L."/>
            <person name="Rokas A."/>
            <person name="Carro J."/>
            <person name="Camarero S."/>
            <person name="Ferreira P."/>
            <person name="Molpeceres G."/>
            <person name="Ruiz-Duenas F.J."/>
            <person name="Serrano A."/>
            <person name="Henrissat B."/>
            <person name="Drula E."/>
            <person name="Hughes K.W."/>
            <person name="Mata J.L."/>
            <person name="Ishikawa N.K."/>
            <person name="Vargas-Isla R."/>
            <person name="Ushijima S."/>
            <person name="Smith C.A."/>
            <person name="Ahrendt S."/>
            <person name="Andreopoulos W."/>
            <person name="He G."/>
            <person name="Labutti K."/>
            <person name="Lipzen A."/>
            <person name="Ng V."/>
            <person name="Sandor L."/>
            <person name="Barry K."/>
            <person name="Martinez A.T."/>
            <person name="Xiao Y."/>
            <person name="Gibbons J.G."/>
            <person name="Terashima K."/>
            <person name="Hibbett D.S."/>
            <person name="Grigoriev I.V."/>
        </authorList>
    </citation>
    <scope>NUCLEOTIDE SEQUENCE</scope>
    <source>
        <strain evidence="2">Sp2 HRB7682 ss15</strain>
    </source>
</reference>
<evidence type="ECO:0000313" key="2">
    <source>
        <dbReference type="EMBL" id="KAJ4493653.1"/>
    </source>
</evidence>
<keyword evidence="1" id="KW-0732">Signal</keyword>
<evidence type="ECO:0008006" key="4">
    <source>
        <dbReference type="Google" id="ProtNLM"/>
    </source>
</evidence>
<dbReference type="EMBL" id="JANVFS010000003">
    <property type="protein sequence ID" value="KAJ4493653.1"/>
    <property type="molecule type" value="Genomic_DNA"/>
</dbReference>
<reference evidence="2" key="2">
    <citation type="journal article" date="2023" name="Proc. Natl. Acad. Sci. U.S.A.">
        <title>A global phylogenomic analysis of the shiitake genus Lentinula.</title>
        <authorList>
            <person name="Sierra-Patev S."/>
            <person name="Min B."/>
            <person name="Naranjo-Ortiz M."/>
            <person name="Looney B."/>
            <person name="Konkel Z."/>
            <person name="Slot J.C."/>
            <person name="Sakamoto Y."/>
            <person name="Steenwyk J.L."/>
            <person name="Rokas A."/>
            <person name="Carro J."/>
            <person name="Camarero S."/>
            <person name="Ferreira P."/>
            <person name="Molpeceres G."/>
            <person name="Ruiz-Duenas F.J."/>
            <person name="Serrano A."/>
            <person name="Henrissat B."/>
            <person name="Drula E."/>
            <person name="Hughes K.W."/>
            <person name="Mata J.L."/>
            <person name="Ishikawa N.K."/>
            <person name="Vargas-Isla R."/>
            <person name="Ushijima S."/>
            <person name="Smith C.A."/>
            <person name="Donoghue J."/>
            <person name="Ahrendt S."/>
            <person name="Andreopoulos W."/>
            <person name="He G."/>
            <person name="LaButti K."/>
            <person name="Lipzen A."/>
            <person name="Ng V."/>
            <person name="Riley R."/>
            <person name="Sandor L."/>
            <person name="Barry K."/>
            <person name="Martinez A.T."/>
            <person name="Xiao Y."/>
            <person name="Gibbons J.G."/>
            <person name="Terashima K."/>
            <person name="Grigoriev I.V."/>
            <person name="Hibbett D."/>
        </authorList>
    </citation>
    <scope>NUCLEOTIDE SEQUENCE</scope>
    <source>
        <strain evidence="2">Sp2 HRB7682 ss15</strain>
    </source>
</reference>
<comment type="caution">
    <text evidence="2">The sequence shown here is derived from an EMBL/GenBank/DDBJ whole genome shotgun (WGS) entry which is preliminary data.</text>
</comment>
<evidence type="ECO:0000256" key="1">
    <source>
        <dbReference type="SAM" id="SignalP"/>
    </source>
</evidence>
<dbReference type="Proteomes" id="UP001150238">
    <property type="component" value="Unassembled WGS sequence"/>
</dbReference>
<feature type="signal peptide" evidence="1">
    <location>
        <begin position="1"/>
        <end position="24"/>
    </location>
</feature>
<sequence length="102" mass="11312">MLLPIRLIVIVSVGVSLFVGSATAVGPSRQDRHYRNLQQPWIGGRLECSGQTNEKVFKKDLTKELQTSNSSLTKGKTAEASSPSHLAPRIDFYLVKKFLEIL</sequence>
<dbReference type="AlphaFoldDB" id="A0A9W9E028"/>
<accession>A0A9W9E028</accession>
<name>A0A9W9E028_9AGAR</name>
<evidence type="ECO:0000313" key="3">
    <source>
        <dbReference type="Proteomes" id="UP001150238"/>
    </source>
</evidence>